<dbReference type="EMBL" id="CAJHUB010000672">
    <property type="protein sequence ID" value="CAD7673840.1"/>
    <property type="molecule type" value="Genomic_DNA"/>
</dbReference>
<reference evidence="1" key="1">
    <citation type="submission" date="2020-12" db="EMBL/GenBank/DDBJ databases">
        <authorList>
            <consortium name="Molecular Ecology Group"/>
        </authorList>
    </citation>
    <scope>NUCLEOTIDE SEQUENCE</scope>
    <source>
        <strain evidence="1">TBG_1078</strain>
    </source>
</reference>
<organism evidence="1 2">
    <name type="scientific">Nyctereutes procyonoides</name>
    <name type="common">Raccoon dog</name>
    <name type="synonym">Canis procyonoides</name>
    <dbReference type="NCBI Taxonomy" id="34880"/>
    <lineage>
        <taxon>Eukaryota</taxon>
        <taxon>Metazoa</taxon>
        <taxon>Chordata</taxon>
        <taxon>Craniata</taxon>
        <taxon>Vertebrata</taxon>
        <taxon>Euteleostomi</taxon>
        <taxon>Mammalia</taxon>
        <taxon>Eutheria</taxon>
        <taxon>Laurasiatheria</taxon>
        <taxon>Carnivora</taxon>
        <taxon>Caniformia</taxon>
        <taxon>Canidae</taxon>
        <taxon>Nyctereutes</taxon>
    </lineage>
</organism>
<evidence type="ECO:0000313" key="1">
    <source>
        <dbReference type="EMBL" id="CAD7673840.1"/>
    </source>
</evidence>
<protein>
    <submittedName>
        <fullName evidence="1">(raccoon dog) hypothetical protein</fullName>
    </submittedName>
</protein>
<sequence length="190" mass="21353">MSGPAKLLLPPRSASQHPASIAVNCVCEHRCFTSIFFCASISKMWSWDQAPSQAPCSAWSLLLPLPLLLPPLLVLFFPLPANCWGLRCEDFTITWRNFCRFHITLRGTVISEPTPFPLSLCPAQLDENHAIQCFAIYRKHNLNSKIQIGAPGWLSGLSIQLLASSQKCYLKNVYISHNKITRKYSHNSIN</sequence>
<evidence type="ECO:0000313" key="2">
    <source>
        <dbReference type="Proteomes" id="UP000645828"/>
    </source>
</evidence>
<dbReference type="AlphaFoldDB" id="A0A811Y8C7"/>
<comment type="caution">
    <text evidence="1">The sequence shown here is derived from an EMBL/GenBank/DDBJ whole genome shotgun (WGS) entry which is preliminary data.</text>
</comment>
<proteinExistence type="predicted"/>
<accession>A0A811Y8C7</accession>
<name>A0A811Y8C7_NYCPR</name>
<gene>
    <name evidence="1" type="ORF">NYPRO_LOCUS6635</name>
</gene>
<keyword evidence="2" id="KW-1185">Reference proteome</keyword>
<dbReference type="Proteomes" id="UP000645828">
    <property type="component" value="Unassembled WGS sequence"/>
</dbReference>